<dbReference type="AlphaFoldDB" id="A0A8T0Q138"/>
<name>A0A8T0Q138_PANVG</name>
<organism evidence="2 3">
    <name type="scientific">Panicum virgatum</name>
    <name type="common">Blackwell switchgrass</name>
    <dbReference type="NCBI Taxonomy" id="38727"/>
    <lineage>
        <taxon>Eukaryota</taxon>
        <taxon>Viridiplantae</taxon>
        <taxon>Streptophyta</taxon>
        <taxon>Embryophyta</taxon>
        <taxon>Tracheophyta</taxon>
        <taxon>Spermatophyta</taxon>
        <taxon>Magnoliopsida</taxon>
        <taxon>Liliopsida</taxon>
        <taxon>Poales</taxon>
        <taxon>Poaceae</taxon>
        <taxon>PACMAD clade</taxon>
        <taxon>Panicoideae</taxon>
        <taxon>Panicodae</taxon>
        <taxon>Paniceae</taxon>
        <taxon>Panicinae</taxon>
        <taxon>Panicum</taxon>
        <taxon>Panicum sect. Hiantes</taxon>
    </lineage>
</organism>
<feature type="region of interest" description="Disordered" evidence="1">
    <location>
        <begin position="37"/>
        <end position="57"/>
    </location>
</feature>
<evidence type="ECO:0000313" key="3">
    <source>
        <dbReference type="Proteomes" id="UP000823388"/>
    </source>
</evidence>
<dbReference type="EMBL" id="CM029050">
    <property type="protein sequence ID" value="KAG2567863.1"/>
    <property type="molecule type" value="Genomic_DNA"/>
</dbReference>
<proteinExistence type="predicted"/>
<evidence type="ECO:0000256" key="1">
    <source>
        <dbReference type="SAM" id="MobiDB-lite"/>
    </source>
</evidence>
<keyword evidence="3" id="KW-1185">Reference proteome</keyword>
<accession>A0A8T0Q138</accession>
<comment type="caution">
    <text evidence="2">The sequence shown here is derived from an EMBL/GenBank/DDBJ whole genome shotgun (WGS) entry which is preliminary data.</text>
</comment>
<dbReference type="Proteomes" id="UP000823388">
    <property type="component" value="Chromosome 7N"/>
</dbReference>
<gene>
    <name evidence="2" type="ORF">PVAP13_7NG273872</name>
</gene>
<reference evidence="2" key="1">
    <citation type="submission" date="2020-05" db="EMBL/GenBank/DDBJ databases">
        <title>WGS assembly of Panicum virgatum.</title>
        <authorList>
            <person name="Lovell J.T."/>
            <person name="Jenkins J."/>
            <person name="Shu S."/>
            <person name="Juenger T.E."/>
            <person name="Schmutz J."/>
        </authorList>
    </citation>
    <scope>NUCLEOTIDE SEQUENCE</scope>
    <source>
        <strain evidence="2">AP13</strain>
    </source>
</reference>
<protein>
    <submittedName>
        <fullName evidence="2">Uncharacterized protein</fullName>
    </submittedName>
</protein>
<sequence>MGRGSRGVIWKGRPEERVRRALNMRERLEVYVHVNKHRGRGRGRGRREARHATRQPY</sequence>
<evidence type="ECO:0000313" key="2">
    <source>
        <dbReference type="EMBL" id="KAG2567863.1"/>
    </source>
</evidence>